<dbReference type="Pfam" id="PF07245">
    <property type="entry name" value="Phlebovirus_G2"/>
    <property type="match status" value="1"/>
</dbReference>
<protein>
    <submittedName>
        <fullName evidence="3">Phlebovirus_G2 domain-containing protein</fullName>
    </submittedName>
</protein>
<organism evidence="2 3">
    <name type="scientific">Heterorhabditis bacteriophora</name>
    <name type="common">Entomopathogenic nematode worm</name>
    <dbReference type="NCBI Taxonomy" id="37862"/>
    <lineage>
        <taxon>Eukaryota</taxon>
        <taxon>Metazoa</taxon>
        <taxon>Ecdysozoa</taxon>
        <taxon>Nematoda</taxon>
        <taxon>Chromadorea</taxon>
        <taxon>Rhabditida</taxon>
        <taxon>Rhabditina</taxon>
        <taxon>Rhabditomorpha</taxon>
        <taxon>Strongyloidea</taxon>
        <taxon>Heterorhabditidae</taxon>
        <taxon>Heterorhabditis</taxon>
    </lineage>
</organism>
<evidence type="ECO:0000259" key="1">
    <source>
        <dbReference type="Pfam" id="PF07245"/>
    </source>
</evidence>
<keyword evidence="2" id="KW-1185">Reference proteome</keyword>
<dbReference type="InterPro" id="IPR009878">
    <property type="entry name" value="Phlebovirus_G2_fusion"/>
</dbReference>
<dbReference type="WBParaSite" id="Hba_17460">
    <property type="protein sequence ID" value="Hba_17460"/>
    <property type="gene ID" value="Hba_17460"/>
</dbReference>
<accession>A0A1I7XIV8</accession>
<proteinExistence type="predicted"/>
<evidence type="ECO:0000313" key="2">
    <source>
        <dbReference type="Proteomes" id="UP000095283"/>
    </source>
</evidence>
<sequence length="137" mass="15590">MSPVLLLCRYKSLFFTRDHTFIYPSIRRCSLMDSHSNNFCETIQPHEPIAEFSNTINNITGFSYCMEACGCLECGCFLCTPACLFYRIIPKYTSPRIYEILTCSTYDTEFTASISLNINRQPSIDTSLVLAPGQYST</sequence>
<reference evidence="3" key="1">
    <citation type="submission" date="2016-11" db="UniProtKB">
        <authorList>
            <consortium name="WormBaseParasite"/>
        </authorList>
    </citation>
    <scope>IDENTIFICATION</scope>
</reference>
<name>A0A1I7XIV8_HETBA</name>
<dbReference type="Proteomes" id="UP000095283">
    <property type="component" value="Unplaced"/>
</dbReference>
<feature type="domain" description="Phlebovirus glycoprotein G2 fusion" evidence="1">
    <location>
        <begin position="5"/>
        <end position="124"/>
    </location>
</feature>
<evidence type="ECO:0000313" key="3">
    <source>
        <dbReference type="WBParaSite" id="Hba_17460"/>
    </source>
</evidence>
<dbReference type="AlphaFoldDB" id="A0A1I7XIV8"/>